<dbReference type="EMBL" id="SRSD01000013">
    <property type="protein sequence ID" value="KAA0888023.1"/>
    <property type="molecule type" value="Genomic_DNA"/>
</dbReference>
<comment type="caution">
    <text evidence="1">The sequence shown here is derived from an EMBL/GenBank/DDBJ whole genome shotgun (WGS) entry which is preliminary data.</text>
</comment>
<accession>A0A5A9X5T8</accession>
<keyword evidence="2" id="KW-1185">Reference proteome</keyword>
<dbReference type="OrthoDB" id="8902201at2"/>
<evidence type="ECO:0000313" key="2">
    <source>
        <dbReference type="Proteomes" id="UP000324298"/>
    </source>
</evidence>
<organism evidence="1 2">
    <name type="scientific">Oryzomonas rubra</name>
    <dbReference type="NCBI Taxonomy" id="2509454"/>
    <lineage>
        <taxon>Bacteria</taxon>
        <taxon>Pseudomonadati</taxon>
        <taxon>Thermodesulfobacteriota</taxon>
        <taxon>Desulfuromonadia</taxon>
        <taxon>Geobacterales</taxon>
        <taxon>Geobacteraceae</taxon>
        <taxon>Oryzomonas</taxon>
    </lineage>
</organism>
<evidence type="ECO:0000313" key="1">
    <source>
        <dbReference type="EMBL" id="KAA0888023.1"/>
    </source>
</evidence>
<protein>
    <submittedName>
        <fullName evidence="1">Uncharacterized protein</fullName>
    </submittedName>
</protein>
<dbReference type="AlphaFoldDB" id="A0A5A9X5T8"/>
<dbReference type="Proteomes" id="UP000324298">
    <property type="component" value="Unassembled WGS sequence"/>
</dbReference>
<reference evidence="1 2" key="1">
    <citation type="submission" date="2019-04" db="EMBL/GenBank/DDBJ databases">
        <title>Geobacter ruber sp. nov., ferric-reducing bacteria isolated from paddy soil.</title>
        <authorList>
            <person name="Xu Z."/>
            <person name="Masuda Y."/>
            <person name="Itoh H."/>
            <person name="Senoo K."/>
        </authorList>
    </citation>
    <scope>NUCLEOTIDE SEQUENCE [LARGE SCALE GENOMIC DNA]</scope>
    <source>
        <strain evidence="1 2">Red88</strain>
    </source>
</reference>
<name>A0A5A9X5T8_9BACT</name>
<dbReference type="RefSeq" id="WP_149309878.1">
    <property type="nucleotide sequence ID" value="NZ_SRSD01000013.1"/>
</dbReference>
<gene>
    <name evidence="1" type="ORF">ET418_17575</name>
</gene>
<sequence>MKSATLHSLMTARTLYSEAKGLIEANDRHMCTAGLVILQDALEIIFVALLTEKGIDEKKSLESKGFDELIGELKSAGITVPKSGTLKALNKQRVISKHYGQLAEPVTVRGYAEAADTAVDAIIPLVIGKKLNDIFLSELIEEGESLSFLNSAAALIEQKQYLEALIEVRKAIFVEIEYEYAIHKWADYDPQTSTLGFLSTWSKGGNKAYSWTKNKEWIDKNVKVPVDYVQVDHERLRMDAMEWGVNTAELENLRRLTPRVFRPEKEAQWHVHFDIEFPPNEATESNANYCLDQTVSILLRKQQHAKKKRWPKKEVKFASPTIYIDQDIYSKASQDSEVVHTIHQDYKYEIDSIVTGFDPSEKYYRIHGSKADESQAIGSWIFGYLLIIEDIVS</sequence>
<proteinExistence type="predicted"/>